<feature type="transmembrane region" description="Helical" evidence="2">
    <location>
        <begin position="21"/>
        <end position="42"/>
    </location>
</feature>
<proteinExistence type="predicted"/>
<dbReference type="EMBL" id="JANFYS010000016">
    <property type="protein sequence ID" value="MCQ4770568.1"/>
    <property type="molecule type" value="Genomic_DNA"/>
</dbReference>
<evidence type="ECO:0000256" key="2">
    <source>
        <dbReference type="SAM" id="Phobius"/>
    </source>
</evidence>
<gene>
    <name evidence="3" type="ORF">NE579_08840</name>
</gene>
<feature type="region of interest" description="Disordered" evidence="1">
    <location>
        <begin position="133"/>
        <end position="155"/>
    </location>
</feature>
<feature type="transmembrane region" description="Helical" evidence="2">
    <location>
        <begin position="104"/>
        <end position="123"/>
    </location>
</feature>
<name>A0AAW5JL47_9FIRM</name>
<comment type="caution">
    <text evidence="3">The sequence shown here is derived from an EMBL/GenBank/DDBJ whole genome shotgun (WGS) entry which is preliminary data.</text>
</comment>
<feature type="transmembrane region" description="Helical" evidence="2">
    <location>
        <begin position="54"/>
        <end position="73"/>
    </location>
</feature>
<evidence type="ECO:0000313" key="4">
    <source>
        <dbReference type="Proteomes" id="UP001204562"/>
    </source>
</evidence>
<keyword evidence="2" id="KW-1133">Transmembrane helix</keyword>
<dbReference type="AlphaFoldDB" id="A0AAW5JL47"/>
<evidence type="ECO:0000256" key="1">
    <source>
        <dbReference type="SAM" id="MobiDB-lite"/>
    </source>
</evidence>
<accession>A0AAW5JL47</accession>
<dbReference type="RefSeq" id="WP_256303986.1">
    <property type="nucleotide sequence ID" value="NZ_JANFYS010000016.1"/>
</dbReference>
<organism evidence="3 4">
    <name type="scientific">Intestinimonas massiliensis</name>
    <name type="common">ex Afouda et al. 2020</name>
    <dbReference type="NCBI Taxonomy" id="1673721"/>
    <lineage>
        <taxon>Bacteria</taxon>
        <taxon>Bacillati</taxon>
        <taxon>Bacillota</taxon>
        <taxon>Clostridia</taxon>
        <taxon>Eubacteriales</taxon>
        <taxon>Intestinimonas</taxon>
    </lineage>
</organism>
<sequence>MNALCRLRELLPDIVYRIAQILEIIVSIIVALAIILSFYTVLVELDLMVNDPAVGLHDFLGTAFNVVIGIEFLKMLCRHSVGSVVEVLLFALARGLVVDHGTPVSNLITVGTIALLFVVRKFLFIPGLDDKHHQEHRHGHQNSCPTQEPAGAGRH</sequence>
<dbReference type="Proteomes" id="UP001204562">
    <property type="component" value="Unassembled WGS sequence"/>
</dbReference>
<keyword evidence="2" id="KW-0472">Membrane</keyword>
<keyword evidence="2" id="KW-0812">Transmembrane</keyword>
<protein>
    <submittedName>
        <fullName evidence="3">Transporter</fullName>
    </submittedName>
</protein>
<reference evidence="3" key="1">
    <citation type="submission" date="2022-06" db="EMBL/GenBank/DDBJ databases">
        <title>Isolation of gut microbiota from human fecal samples.</title>
        <authorList>
            <person name="Pamer E.G."/>
            <person name="Barat B."/>
            <person name="Waligurski E."/>
            <person name="Medina S."/>
            <person name="Paddock L."/>
            <person name="Mostad J."/>
        </authorList>
    </citation>
    <scope>NUCLEOTIDE SEQUENCE</scope>
    <source>
        <strain evidence="3">DFI.9.91</strain>
    </source>
</reference>
<evidence type="ECO:0000313" key="3">
    <source>
        <dbReference type="EMBL" id="MCQ4770568.1"/>
    </source>
</evidence>
<feature type="transmembrane region" description="Helical" evidence="2">
    <location>
        <begin position="80"/>
        <end position="98"/>
    </location>
</feature>